<dbReference type="InterPro" id="IPR051840">
    <property type="entry name" value="NifX/NifY_domain"/>
</dbReference>
<dbReference type="CDD" id="cd00853">
    <property type="entry name" value="NifX"/>
    <property type="match status" value="1"/>
</dbReference>
<comment type="similarity">
    <text evidence="1">Belongs to the NifX/NifY family.</text>
</comment>
<dbReference type="InterPro" id="IPR034169">
    <property type="entry name" value="NifX-like"/>
</dbReference>
<organism evidence="4">
    <name type="scientific">mine drainage metagenome</name>
    <dbReference type="NCBI Taxonomy" id="410659"/>
    <lineage>
        <taxon>unclassified sequences</taxon>
        <taxon>metagenomes</taxon>
        <taxon>ecological metagenomes</taxon>
    </lineage>
</organism>
<dbReference type="InterPro" id="IPR003731">
    <property type="entry name" value="Di-Nase_FeMo-co_biosynth"/>
</dbReference>
<dbReference type="PANTHER" id="PTHR33937:SF1">
    <property type="entry name" value="IRON-MOLIBDENUM COFACTOR PROCESSING PROTEIN"/>
    <property type="match status" value="1"/>
</dbReference>
<keyword evidence="2" id="KW-0535">Nitrogen fixation</keyword>
<protein>
    <submittedName>
        <fullName evidence="4">Dinitrogenase iron-molybdenum cofactor</fullName>
    </submittedName>
</protein>
<reference evidence="4" key="1">
    <citation type="submission" date="2016-10" db="EMBL/GenBank/DDBJ databases">
        <title>Sequence of Gallionella enrichment culture.</title>
        <authorList>
            <person name="Poehlein A."/>
            <person name="Muehling M."/>
            <person name="Daniel R."/>
        </authorList>
    </citation>
    <scope>NUCLEOTIDE SEQUENCE</scope>
</reference>
<dbReference type="AlphaFoldDB" id="A0A1J5TBT7"/>
<proteinExistence type="inferred from homology"/>
<evidence type="ECO:0000259" key="3">
    <source>
        <dbReference type="Pfam" id="PF02579"/>
    </source>
</evidence>
<dbReference type="SUPFAM" id="SSF53146">
    <property type="entry name" value="Nitrogenase accessory factor-like"/>
    <property type="match status" value="1"/>
</dbReference>
<sequence length="151" mass="16674">MRHLRLVESTKAHAMKVKIAFATSDRREVNQHFGAAEAFAVYELSESETRLIEVAEFIETAMDGHEGKLAAKVDLLGDCAAVYCNAVGASAIQQLLAKGIQPMRVDEGTLIDELLCGLLKSMANEPPVWLAKHMKKQSSAARFAEDEEWQE</sequence>
<evidence type="ECO:0000256" key="2">
    <source>
        <dbReference type="ARBA" id="ARBA00023231"/>
    </source>
</evidence>
<dbReference type="InterPro" id="IPR036105">
    <property type="entry name" value="DiNase_FeMo-co_biosyn_sf"/>
</dbReference>
<dbReference type="Gene3D" id="3.30.420.130">
    <property type="entry name" value="Dinitrogenase iron-molybdenum cofactor biosynthesis domain"/>
    <property type="match status" value="1"/>
</dbReference>
<name>A0A1J5TBT7_9ZZZZ</name>
<evidence type="ECO:0000313" key="4">
    <source>
        <dbReference type="EMBL" id="OIR13773.1"/>
    </source>
</evidence>
<dbReference type="Pfam" id="PF02579">
    <property type="entry name" value="Nitro_FeMo-Co"/>
    <property type="match status" value="1"/>
</dbReference>
<feature type="domain" description="Dinitrogenase iron-molybdenum cofactor biosynthesis" evidence="3">
    <location>
        <begin position="26"/>
        <end position="116"/>
    </location>
</feature>
<dbReference type="PANTHER" id="PTHR33937">
    <property type="entry name" value="IRON-MOLYBDENUM PROTEIN-RELATED-RELATED"/>
    <property type="match status" value="1"/>
</dbReference>
<gene>
    <name evidence="4" type="ORF">GALL_49080</name>
</gene>
<evidence type="ECO:0000256" key="1">
    <source>
        <dbReference type="ARBA" id="ARBA00010285"/>
    </source>
</evidence>
<accession>A0A1J5TBT7</accession>
<dbReference type="EMBL" id="MLJW01000013">
    <property type="protein sequence ID" value="OIR13773.1"/>
    <property type="molecule type" value="Genomic_DNA"/>
</dbReference>
<comment type="caution">
    <text evidence="4">The sequence shown here is derived from an EMBL/GenBank/DDBJ whole genome shotgun (WGS) entry which is preliminary data.</text>
</comment>